<sequence>MRRVLVIVPFPFDDDGMANRREQLKKVNLDPEIEFHYRPVKGGPANFDSYHDWLLADLAMLEAGIEAQAEGYDAVCIDTTSDSGMNALRSVLDIPVIAPGRASYLTALLLGHRFGVLTQWDPWIHEARKAIVEYGLEHHCVGIESINRPPDMQNLLGGKEDEVFPLLRDAALKLVAAGADAICLGSTTMHQAVGYLQENLPVPVIDPGPLTYKMAELLLGMGLTHSRSAYARPHLAKPEMIHGMLDTAASIEGTFGHD</sequence>
<keyword evidence="3" id="KW-1185">Reference proteome</keyword>
<proteinExistence type="inferred from homology"/>
<accession>A0ABU4CSA5</accession>
<comment type="caution">
    <text evidence="2">The sequence shown here is derived from an EMBL/GenBank/DDBJ whole genome shotgun (WGS) entry which is preliminary data.</text>
</comment>
<evidence type="ECO:0000313" key="3">
    <source>
        <dbReference type="Proteomes" id="UP001185737"/>
    </source>
</evidence>
<organism evidence="2 3">
    <name type="scientific">Rhodococcus jostii</name>
    <dbReference type="NCBI Taxonomy" id="132919"/>
    <lineage>
        <taxon>Bacteria</taxon>
        <taxon>Bacillati</taxon>
        <taxon>Actinomycetota</taxon>
        <taxon>Actinomycetes</taxon>
        <taxon>Mycobacteriales</taxon>
        <taxon>Nocardiaceae</taxon>
        <taxon>Rhodococcus</taxon>
    </lineage>
</organism>
<evidence type="ECO:0000313" key="2">
    <source>
        <dbReference type="EMBL" id="MDV6286475.1"/>
    </source>
</evidence>
<dbReference type="InterPro" id="IPR053714">
    <property type="entry name" value="Iso_Racemase_Enz_sf"/>
</dbReference>
<evidence type="ECO:0000256" key="1">
    <source>
        <dbReference type="ARBA" id="ARBA00038414"/>
    </source>
</evidence>
<name>A0ABU4CSA5_RHOJO</name>
<dbReference type="RefSeq" id="WP_317571509.1">
    <property type="nucleotide sequence ID" value="NZ_JAWLKA010000039.1"/>
</dbReference>
<dbReference type="Proteomes" id="UP001185737">
    <property type="component" value="Unassembled WGS sequence"/>
</dbReference>
<dbReference type="Gene3D" id="3.40.50.12500">
    <property type="match status" value="1"/>
</dbReference>
<dbReference type="PANTHER" id="PTHR28047:SF5">
    <property type="entry name" value="PROTEIN DCG1"/>
    <property type="match status" value="1"/>
</dbReference>
<protein>
    <submittedName>
        <fullName evidence="2">Aspartate/glutamate racemase family protein</fullName>
    </submittedName>
</protein>
<dbReference type="InterPro" id="IPR052186">
    <property type="entry name" value="Hydantoin_racemase-like"/>
</dbReference>
<reference evidence="2 3" key="1">
    <citation type="submission" date="2023-10" db="EMBL/GenBank/DDBJ databases">
        <title>Development of a sustainable strategy for remediation of hydrocarbon-contaminated territories based on the waste exchange concept.</title>
        <authorList>
            <person name="Krivoruchko A."/>
        </authorList>
    </citation>
    <scope>NUCLEOTIDE SEQUENCE [LARGE SCALE GENOMIC DNA]</scope>
    <source>
        <strain evidence="2 3">IEGM 60</strain>
    </source>
</reference>
<dbReference type="PANTHER" id="PTHR28047">
    <property type="entry name" value="PROTEIN DCG1"/>
    <property type="match status" value="1"/>
</dbReference>
<dbReference type="InterPro" id="IPR001920">
    <property type="entry name" value="Asp/Glu_race"/>
</dbReference>
<gene>
    <name evidence="2" type="ORF">R3Q59_38995</name>
</gene>
<dbReference type="Pfam" id="PF01177">
    <property type="entry name" value="Asp_Glu_race"/>
    <property type="match status" value="1"/>
</dbReference>
<dbReference type="EMBL" id="JAWLKA010000039">
    <property type="protein sequence ID" value="MDV6286475.1"/>
    <property type="molecule type" value="Genomic_DNA"/>
</dbReference>
<dbReference type="InterPro" id="IPR015942">
    <property type="entry name" value="Asp/Glu/hydantoin_racemase"/>
</dbReference>
<dbReference type="SUPFAM" id="SSF53681">
    <property type="entry name" value="Aspartate/glutamate racemase"/>
    <property type="match status" value="1"/>
</dbReference>
<comment type="similarity">
    <text evidence="1">Belongs to the HyuE racemase family.</text>
</comment>